<keyword evidence="2" id="KW-1185">Reference proteome</keyword>
<comment type="caution">
    <text evidence="1">The sequence shown here is derived from an EMBL/GenBank/DDBJ whole genome shotgun (WGS) entry which is preliminary data.</text>
</comment>
<proteinExistence type="predicted"/>
<evidence type="ECO:0000313" key="1">
    <source>
        <dbReference type="EMBL" id="PRQ45590.1"/>
    </source>
</evidence>
<gene>
    <name evidence="1" type="ORF">RchiOBHm_Chr3g0493081</name>
</gene>
<protein>
    <submittedName>
        <fullName evidence="1">Uncharacterized protein</fullName>
    </submittedName>
</protein>
<sequence>MDRMLLDWLSVVIGLPIWLWRRVQGLGMVFGGVSRRWVRRQRHPFLSGISGGGAARLV</sequence>
<dbReference type="EMBL" id="PDCK01000041">
    <property type="protein sequence ID" value="PRQ45590.1"/>
    <property type="molecule type" value="Genomic_DNA"/>
</dbReference>
<reference evidence="1 2" key="1">
    <citation type="journal article" date="2018" name="Nat. Genet.">
        <title>The Rosa genome provides new insights in the design of modern roses.</title>
        <authorList>
            <person name="Bendahmane M."/>
        </authorList>
    </citation>
    <scope>NUCLEOTIDE SEQUENCE [LARGE SCALE GENOMIC DNA]</scope>
    <source>
        <strain evidence="2">cv. Old Blush</strain>
    </source>
</reference>
<dbReference type="AlphaFoldDB" id="A0A2P6RGM8"/>
<accession>A0A2P6RGM8</accession>
<evidence type="ECO:0000313" key="2">
    <source>
        <dbReference type="Proteomes" id="UP000238479"/>
    </source>
</evidence>
<name>A0A2P6RGM8_ROSCH</name>
<dbReference type="Proteomes" id="UP000238479">
    <property type="component" value="Chromosome 3"/>
</dbReference>
<organism evidence="1 2">
    <name type="scientific">Rosa chinensis</name>
    <name type="common">China rose</name>
    <dbReference type="NCBI Taxonomy" id="74649"/>
    <lineage>
        <taxon>Eukaryota</taxon>
        <taxon>Viridiplantae</taxon>
        <taxon>Streptophyta</taxon>
        <taxon>Embryophyta</taxon>
        <taxon>Tracheophyta</taxon>
        <taxon>Spermatophyta</taxon>
        <taxon>Magnoliopsida</taxon>
        <taxon>eudicotyledons</taxon>
        <taxon>Gunneridae</taxon>
        <taxon>Pentapetalae</taxon>
        <taxon>rosids</taxon>
        <taxon>fabids</taxon>
        <taxon>Rosales</taxon>
        <taxon>Rosaceae</taxon>
        <taxon>Rosoideae</taxon>
        <taxon>Rosoideae incertae sedis</taxon>
        <taxon>Rosa</taxon>
    </lineage>
</organism>
<dbReference type="Gramene" id="PRQ45590">
    <property type="protein sequence ID" value="PRQ45590"/>
    <property type="gene ID" value="RchiOBHm_Chr3g0493081"/>
</dbReference>